<gene>
    <name evidence="2" type="ORF">Bccel_4281</name>
</gene>
<organism evidence="2 3">
    <name type="scientific">Pseudobacteroides cellulosolvens ATCC 35603 = DSM 2933</name>
    <dbReference type="NCBI Taxonomy" id="398512"/>
    <lineage>
        <taxon>Bacteria</taxon>
        <taxon>Bacillati</taxon>
        <taxon>Bacillota</taxon>
        <taxon>Clostridia</taxon>
        <taxon>Eubacteriales</taxon>
        <taxon>Oscillospiraceae</taxon>
        <taxon>Pseudobacteroides</taxon>
    </lineage>
</organism>
<evidence type="ECO:0000313" key="2">
    <source>
        <dbReference type="EMBL" id="KNY29007.1"/>
    </source>
</evidence>
<dbReference type="AlphaFoldDB" id="A0A0L6JUA1"/>
<dbReference type="Pfam" id="PF20612">
    <property type="entry name" value="SHOCT_2"/>
    <property type="match status" value="1"/>
</dbReference>
<comment type="caution">
    <text evidence="2">The sequence shown here is derived from an EMBL/GenBank/DDBJ whole genome shotgun (WGS) entry which is preliminary data.</text>
</comment>
<proteinExistence type="predicted"/>
<evidence type="ECO:0000313" key="3">
    <source>
        <dbReference type="Proteomes" id="UP000036923"/>
    </source>
</evidence>
<dbReference type="RefSeq" id="WP_162838935.1">
    <property type="nucleotide sequence ID" value="NZ_JQKC01000005.1"/>
</dbReference>
<accession>A0A0L6JUA1</accession>
<feature type="domain" description="SHOCT-like" evidence="1">
    <location>
        <begin position="1"/>
        <end position="50"/>
    </location>
</feature>
<dbReference type="InterPro" id="IPR046749">
    <property type="entry name" value="SHOCT_2"/>
</dbReference>
<name>A0A0L6JUA1_9FIRM</name>
<reference evidence="3" key="1">
    <citation type="submission" date="2015-07" db="EMBL/GenBank/DDBJ databases">
        <title>Near-Complete Genome Sequence of the Cellulolytic Bacterium Bacteroides (Pseudobacteroides) cellulosolvens ATCC 35603.</title>
        <authorList>
            <person name="Dassa B."/>
            <person name="Utturkar S.M."/>
            <person name="Klingeman D.M."/>
            <person name="Hurt R.A."/>
            <person name="Keller M."/>
            <person name="Xu J."/>
            <person name="Reddy Y.H.K."/>
            <person name="Borovok I."/>
            <person name="Grinberg I.R."/>
            <person name="Lamed R."/>
            <person name="Zhivin O."/>
            <person name="Bayer E.A."/>
            <person name="Brown S.D."/>
        </authorList>
    </citation>
    <scope>NUCLEOTIDE SEQUENCE [LARGE SCALE GENOMIC DNA]</scope>
    <source>
        <strain evidence="3">DSM 2933</strain>
    </source>
</reference>
<evidence type="ECO:0000259" key="1">
    <source>
        <dbReference type="Pfam" id="PF20612"/>
    </source>
</evidence>
<dbReference type="STRING" id="398512.Bccel_4281"/>
<sequence length="51" mass="5920">MTKEQFEREKNYRVSMSIAKAMLAKGIITMNDFKRINKILLTEYKPVIGGI</sequence>
<dbReference type="EMBL" id="LGTC01000001">
    <property type="protein sequence ID" value="KNY29007.1"/>
    <property type="molecule type" value="Genomic_DNA"/>
</dbReference>
<protein>
    <recommendedName>
        <fullName evidence="1">SHOCT-like domain-containing protein</fullName>
    </recommendedName>
</protein>
<dbReference type="Proteomes" id="UP000036923">
    <property type="component" value="Unassembled WGS sequence"/>
</dbReference>
<keyword evidence="3" id="KW-1185">Reference proteome</keyword>